<proteinExistence type="inferred from homology"/>
<evidence type="ECO:0000256" key="1">
    <source>
        <dbReference type="ARBA" id="ARBA00008210"/>
    </source>
</evidence>
<dbReference type="Gene3D" id="3.30.10.10">
    <property type="entry name" value="Trypsin Inhibitor V, subunit A"/>
    <property type="match status" value="1"/>
</dbReference>
<dbReference type="EMBL" id="CABITT030000004">
    <property type="protein sequence ID" value="VVB03257.1"/>
    <property type="molecule type" value="Genomic_DNA"/>
</dbReference>
<dbReference type="SUPFAM" id="SSF54654">
    <property type="entry name" value="CI-2 family of serine protease inhibitors"/>
    <property type="match status" value="1"/>
</dbReference>
<dbReference type="AlphaFoldDB" id="A0A565BNP5"/>
<sequence>MIYPSNHVVCFDGAQGSPHGRNSWEQMEIMRLRRVSKELRCDRVRVWVDGNHIVVKIPTAG</sequence>
<dbReference type="Proteomes" id="UP000489600">
    <property type="component" value="Unassembled WGS sequence"/>
</dbReference>
<evidence type="ECO:0000313" key="4">
    <source>
        <dbReference type="EMBL" id="VVB03257.1"/>
    </source>
</evidence>
<organism evidence="4 5">
    <name type="scientific">Arabis nemorensis</name>
    <dbReference type="NCBI Taxonomy" id="586526"/>
    <lineage>
        <taxon>Eukaryota</taxon>
        <taxon>Viridiplantae</taxon>
        <taxon>Streptophyta</taxon>
        <taxon>Embryophyta</taxon>
        <taxon>Tracheophyta</taxon>
        <taxon>Spermatophyta</taxon>
        <taxon>Magnoliopsida</taxon>
        <taxon>eudicotyledons</taxon>
        <taxon>Gunneridae</taxon>
        <taxon>Pentapetalae</taxon>
        <taxon>rosids</taxon>
        <taxon>malvids</taxon>
        <taxon>Brassicales</taxon>
        <taxon>Brassicaceae</taxon>
        <taxon>Arabideae</taxon>
        <taxon>Arabis</taxon>
    </lineage>
</organism>
<reference evidence="4" key="1">
    <citation type="submission" date="2019-07" db="EMBL/GenBank/DDBJ databases">
        <authorList>
            <person name="Dittberner H."/>
        </authorList>
    </citation>
    <scope>NUCLEOTIDE SEQUENCE [LARGE SCALE GENOMIC DNA]</scope>
</reference>
<evidence type="ECO:0000256" key="3">
    <source>
        <dbReference type="ARBA" id="ARBA00022900"/>
    </source>
</evidence>
<dbReference type="OrthoDB" id="10013825at2759"/>
<comment type="similarity">
    <text evidence="1">Belongs to the protease inhibitor I13 (potato type I serine protease inhibitor) family.</text>
</comment>
<evidence type="ECO:0000313" key="5">
    <source>
        <dbReference type="Proteomes" id="UP000489600"/>
    </source>
</evidence>
<dbReference type="InterPro" id="IPR000864">
    <property type="entry name" value="Prot_inh_pot1"/>
</dbReference>
<gene>
    <name evidence="4" type="ORF">ANE_LOCUS13701</name>
</gene>
<dbReference type="InterPro" id="IPR036354">
    <property type="entry name" value="Prot_inh_pot1_sf"/>
</dbReference>
<name>A0A565BNP5_9BRAS</name>
<dbReference type="GO" id="GO:0004867">
    <property type="term" value="F:serine-type endopeptidase inhibitor activity"/>
    <property type="evidence" value="ECO:0007669"/>
    <property type="project" value="UniProtKB-KW"/>
</dbReference>
<protein>
    <submittedName>
        <fullName evidence="4">Uncharacterized protein</fullName>
    </submittedName>
</protein>
<dbReference type="Pfam" id="PF00280">
    <property type="entry name" value="potato_inhibit"/>
    <property type="match status" value="1"/>
</dbReference>
<keyword evidence="5" id="KW-1185">Reference proteome</keyword>
<accession>A0A565BNP5</accession>
<keyword evidence="2" id="KW-0646">Protease inhibitor</keyword>
<evidence type="ECO:0000256" key="2">
    <source>
        <dbReference type="ARBA" id="ARBA00022690"/>
    </source>
</evidence>
<keyword evidence="3" id="KW-0722">Serine protease inhibitor</keyword>
<dbReference type="GO" id="GO:0009611">
    <property type="term" value="P:response to wounding"/>
    <property type="evidence" value="ECO:0007669"/>
    <property type="project" value="InterPro"/>
</dbReference>
<comment type="caution">
    <text evidence="4">The sequence shown here is derived from an EMBL/GenBank/DDBJ whole genome shotgun (WGS) entry which is preliminary data.</text>
</comment>